<dbReference type="InterPro" id="IPR058240">
    <property type="entry name" value="rSAM_sf"/>
</dbReference>
<evidence type="ECO:0000313" key="8">
    <source>
        <dbReference type="EMBL" id="PKK92350.1"/>
    </source>
</evidence>
<accession>A0A2N1PVI8</accession>
<evidence type="ECO:0000256" key="3">
    <source>
        <dbReference type="ARBA" id="ARBA00022723"/>
    </source>
</evidence>
<dbReference type="CDD" id="cd01335">
    <property type="entry name" value="Radical_SAM"/>
    <property type="match status" value="1"/>
</dbReference>
<sequence length="328" mass="37027">MHRAMYWEILPEGKGLRCNLCPHNCIVGEDRVGICGQRGNHKGVLYSLNYGKCCSANLDPIEKKPLYHFYPGTSILSVGTIGCNLKCQFCQNWQISQEAHPTVSVTAEQLVFKAREMGSIGVAFTYNEPTIWFEFVLECSKAIRKAGLKVVLVTNGFINPEPLEELLPWIDAMNIDLKAFDNVFYTNLCGGQLAPVLATIQRVADSPVHLEITNLMVPSKNDSKEHLKTLISWIAALKNSIPLHFSKYHPDYKLKVPETRKPQLKKARTMAMKRLDYVYVGNIQDEEMNSTFCPKCSELLISRRGYQVEVRLNGKACPECGRETNIII</sequence>
<proteinExistence type="predicted"/>
<name>A0A2N1PVI8_9BACT</name>
<evidence type="ECO:0000256" key="1">
    <source>
        <dbReference type="ARBA" id="ARBA00022485"/>
    </source>
</evidence>
<keyword evidence="3 6" id="KW-0479">Metal-binding</keyword>
<comment type="cofactor">
    <cofactor evidence="6">
        <name>[4Fe-4S] cluster</name>
        <dbReference type="ChEBI" id="CHEBI:49883"/>
    </cofactor>
    <text evidence="6">Binds 1 [4Fe-4S] cluster. The cluster is coordinated with 3 cysteines and an exchangeable S-adenosyl-L-methionine.</text>
</comment>
<dbReference type="GO" id="GO:0046872">
    <property type="term" value="F:metal ion binding"/>
    <property type="evidence" value="ECO:0007669"/>
    <property type="project" value="UniProtKB-KW"/>
</dbReference>
<dbReference type="Gene3D" id="3.20.20.70">
    <property type="entry name" value="Aldolase class I"/>
    <property type="match status" value="1"/>
</dbReference>
<dbReference type="GO" id="GO:0051539">
    <property type="term" value="F:4 iron, 4 sulfur cluster binding"/>
    <property type="evidence" value="ECO:0007669"/>
    <property type="project" value="UniProtKB-KW"/>
</dbReference>
<dbReference type="AlphaFoldDB" id="A0A2N1PVI8"/>
<dbReference type="GO" id="GO:0003824">
    <property type="term" value="F:catalytic activity"/>
    <property type="evidence" value="ECO:0007669"/>
    <property type="project" value="InterPro"/>
</dbReference>
<dbReference type="SFLD" id="SFLDG01101">
    <property type="entry name" value="Uncharacterised_Radical_SAM_Su"/>
    <property type="match status" value="1"/>
</dbReference>
<dbReference type="PANTHER" id="PTHR30352:SF5">
    <property type="entry name" value="PYRUVATE FORMATE-LYASE 1-ACTIVATING ENZYME"/>
    <property type="match status" value="1"/>
</dbReference>
<dbReference type="InterPro" id="IPR027596">
    <property type="entry name" value="AmmeMemoSam_rS"/>
</dbReference>
<dbReference type="Proteomes" id="UP000233256">
    <property type="component" value="Unassembled WGS sequence"/>
</dbReference>
<dbReference type="EMBL" id="PGXC01000001">
    <property type="protein sequence ID" value="PKK92350.1"/>
    <property type="molecule type" value="Genomic_DNA"/>
</dbReference>
<comment type="caution">
    <text evidence="8">The sequence shown here is derived from an EMBL/GenBank/DDBJ whole genome shotgun (WGS) entry which is preliminary data.</text>
</comment>
<dbReference type="Pfam" id="PF04055">
    <property type="entry name" value="Radical_SAM"/>
    <property type="match status" value="1"/>
</dbReference>
<dbReference type="PIRSF" id="PIRSF004869">
    <property type="entry name" value="PflX_prd"/>
    <property type="match status" value="1"/>
</dbReference>
<dbReference type="InterPro" id="IPR007197">
    <property type="entry name" value="rSAM"/>
</dbReference>
<dbReference type="SFLD" id="SFLDS00029">
    <property type="entry name" value="Radical_SAM"/>
    <property type="match status" value="1"/>
</dbReference>
<dbReference type="NCBIfam" id="TIGR04337">
    <property type="entry name" value="AmmeMemoSam_rS"/>
    <property type="match status" value="1"/>
</dbReference>
<reference evidence="8 9" key="1">
    <citation type="journal article" date="2017" name="ISME J.">
        <title>Potential for microbial H2 and metal transformations associated with novel bacteria and archaea in deep terrestrial subsurface sediments.</title>
        <authorList>
            <person name="Hernsdorf A.W."/>
            <person name="Amano Y."/>
            <person name="Miyakawa K."/>
            <person name="Ise K."/>
            <person name="Suzuki Y."/>
            <person name="Anantharaman K."/>
            <person name="Probst A."/>
            <person name="Burstein D."/>
            <person name="Thomas B.C."/>
            <person name="Banfield J.F."/>
        </authorList>
    </citation>
    <scope>NUCLEOTIDE SEQUENCE [LARGE SCALE GENOMIC DNA]</scope>
    <source>
        <strain evidence="8">HGW-Wallbacteria-1</strain>
    </source>
</reference>
<evidence type="ECO:0000313" key="9">
    <source>
        <dbReference type="Proteomes" id="UP000233256"/>
    </source>
</evidence>
<feature type="binding site" evidence="6">
    <location>
        <position position="87"/>
    </location>
    <ligand>
        <name>[4Fe-4S] cluster</name>
        <dbReference type="ChEBI" id="CHEBI:49883"/>
        <note>4Fe-4S-S-AdoMet</note>
    </ligand>
</feature>
<dbReference type="InterPro" id="IPR016431">
    <property type="entry name" value="Pyrv-formate_lyase-activ_prd"/>
</dbReference>
<evidence type="ECO:0000259" key="7">
    <source>
        <dbReference type="PROSITE" id="PS51918"/>
    </source>
</evidence>
<evidence type="ECO:0000256" key="6">
    <source>
        <dbReference type="PIRSR" id="PIRSR004869-50"/>
    </source>
</evidence>
<evidence type="ECO:0000256" key="4">
    <source>
        <dbReference type="ARBA" id="ARBA00023004"/>
    </source>
</evidence>
<feature type="binding site" evidence="6">
    <location>
        <position position="83"/>
    </location>
    <ligand>
        <name>[4Fe-4S] cluster</name>
        <dbReference type="ChEBI" id="CHEBI:49883"/>
        <note>4Fe-4S-S-AdoMet</note>
    </ligand>
</feature>
<keyword evidence="4 6" id="KW-0408">Iron</keyword>
<evidence type="ECO:0000256" key="5">
    <source>
        <dbReference type="ARBA" id="ARBA00023014"/>
    </source>
</evidence>
<protein>
    <submittedName>
        <fullName evidence="8">AmmeMemoRadiSam system radical SAM enzyme</fullName>
    </submittedName>
</protein>
<keyword evidence="5 6" id="KW-0411">Iron-sulfur</keyword>
<organism evidence="8 9">
    <name type="scientific">Candidatus Wallbacteria bacterium HGW-Wallbacteria-1</name>
    <dbReference type="NCBI Taxonomy" id="2013854"/>
    <lineage>
        <taxon>Bacteria</taxon>
        <taxon>Candidatus Walliibacteriota</taxon>
    </lineage>
</organism>
<keyword evidence="2 6" id="KW-0949">S-adenosyl-L-methionine</keyword>
<evidence type="ECO:0000256" key="2">
    <source>
        <dbReference type="ARBA" id="ARBA00022691"/>
    </source>
</evidence>
<feature type="binding site" evidence="6">
    <location>
        <position position="90"/>
    </location>
    <ligand>
        <name>[4Fe-4S] cluster</name>
        <dbReference type="ChEBI" id="CHEBI:49883"/>
        <note>4Fe-4S-S-AdoMet</note>
    </ligand>
</feature>
<dbReference type="InterPro" id="IPR013785">
    <property type="entry name" value="Aldolase_TIM"/>
</dbReference>
<dbReference type="PANTHER" id="PTHR30352">
    <property type="entry name" value="PYRUVATE FORMATE-LYASE-ACTIVATING ENZYME"/>
    <property type="match status" value="1"/>
</dbReference>
<dbReference type="PROSITE" id="PS51918">
    <property type="entry name" value="RADICAL_SAM"/>
    <property type="match status" value="1"/>
</dbReference>
<gene>
    <name evidence="8" type="primary">amrS</name>
    <name evidence="8" type="ORF">CVV64_02075</name>
</gene>
<dbReference type="SUPFAM" id="SSF102114">
    <property type="entry name" value="Radical SAM enzymes"/>
    <property type="match status" value="1"/>
</dbReference>
<dbReference type="InterPro" id="IPR034457">
    <property type="entry name" value="Organic_radical-activating"/>
</dbReference>
<feature type="domain" description="Radical SAM core" evidence="7">
    <location>
        <begin position="68"/>
        <end position="282"/>
    </location>
</feature>
<keyword evidence="1" id="KW-0004">4Fe-4S</keyword>